<organism evidence="1 2">
    <name type="scientific">Chthoniobacter flavus Ellin428</name>
    <dbReference type="NCBI Taxonomy" id="497964"/>
    <lineage>
        <taxon>Bacteria</taxon>
        <taxon>Pseudomonadati</taxon>
        <taxon>Verrucomicrobiota</taxon>
        <taxon>Spartobacteria</taxon>
        <taxon>Chthoniobacterales</taxon>
        <taxon>Chthoniobacteraceae</taxon>
        <taxon>Chthoniobacter</taxon>
    </lineage>
</organism>
<dbReference type="eggNOG" id="ENOG503309Y">
    <property type="taxonomic scope" value="Bacteria"/>
</dbReference>
<dbReference type="Proteomes" id="UP000005824">
    <property type="component" value="Unassembled WGS sequence"/>
</dbReference>
<proteinExistence type="predicted"/>
<comment type="caution">
    <text evidence="1">The sequence shown here is derived from an EMBL/GenBank/DDBJ whole genome shotgun (WGS) entry which is preliminary data.</text>
</comment>
<name>B4CUI4_9BACT</name>
<dbReference type="EMBL" id="ABVL01000001">
    <property type="protein sequence ID" value="EDY22222.1"/>
    <property type="molecule type" value="Genomic_DNA"/>
</dbReference>
<dbReference type="InParanoid" id="B4CUI4"/>
<sequence length="142" mass="16652">MQKLDFGEKLDLIVEQDSRYDREAYHFLRDALDFTVKQRKKAKESGDHVTGQQLLEGIRLYALKEFGPMVPTVLSYWGVRRCEDFGEMVYNFIREGIFGKTDTDSIEHFRDGYDFHEAFVLPFLPEKTPARRPSSEIAEELH</sequence>
<dbReference type="InterPro" id="IPR026406">
    <property type="entry name" value="Ver/Plancto_CHP"/>
</dbReference>
<dbReference type="NCBIfam" id="TIGR04138">
    <property type="entry name" value="Plancto_Ver_chp"/>
    <property type="match status" value="1"/>
</dbReference>
<evidence type="ECO:0000313" key="1">
    <source>
        <dbReference type="EMBL" id="EDY22222.1"/>
    </source>
</evidence>
<keyword evidence="2" id="KW-1185">Reference proteome</keyword>
<gene>
    <name evidence="1" type="ORF">CfE428DRAFT_0347</name>
</gene>
<accession>B4CUI4</accession>
<dbReference type="AlphaFoldDB" id="B4CUI4"/>
<dbReference type="STRING" id="497964.CfE428DRAFT_0347"/>
<reference evidence="1 2" key="1">
    <citation type="journal article" date="2011" name="J. Bacteriol.">
        <title>Genome sequence of Chthoniobacter flavus Ellin428, an aerobic heterotrophic soil bacterium.</title>
        <authorList>
            <person name="Kant R."/>
            <person name="van Passel M.W."/>
            <person name="Palva A."/>
            <person name="Lucas S."/>
            <person name="Lapidus A."/>
            <person name="Glavina Del Rio T."/>
            <person name="Dalin E."/>
            <person name="Tice H."/>
            <person name="Bruce D."/>
            <person name="Goodwin L."/>
            <person name="Pitluck S."/>
            <person name="Larimer F.W."/>
            <person name="Land M.L."/>
            <person name="Hauser L."/>
            <person name="Sangwan P."/>
            <person name="de Vos W.M."/>
            <person name="Janssen P.H."/>
            <person name="Smidt H."/>
        </authorList>
    </citation>
    <scope>NUCLEOTIDE SEQUENCE [LARGE SCALE GENOMIC DNA]</scope>
    <source>
        <strain evidence="1 2">Ellin428</strain>
    </source>
</reference>
<evidence type="ECO:0000313" key="2">
    <source>
        <dbReference type="Proteomes" id="UP000005824"/>
    </source>
</evidence>
<protein>
    <submittedName>
        <fullName evidence="1">Uncharacterized protein</fullName>
    </submittedName>
</protein>
<dbReference type="RefSeq" id="WP_006977674.1">
    <property type="nucleotide sequence ID" value="NZ_ABVL01000001.1"/>
</dbReference>